<evidence type="ECO:0000313" key="6">
    <source>
        <dbReference type="Proteomes" id="UP001165190"/>
    </source>
</evidence>
<dbReference type="GO" id="GO:0006284">
    <property type="term" value="P:base-excision repair"/>
    <property type="evidence" value="ECO:0007669"/>
    <property type="project" value="TreeGrafter"/>
</dbReference>
<comment type="caution">
    <text evidence="5">The sequence shown here is derived from an EMBL/GenBank/DDBJ whole genome shotgun (WGS) entry which is preliminary data.</text>
</comment>
<sequence length="90" mass="10411">MFLSLISWNIRGLGKKEKRCAVRRLLADKKPRILFLQETKMENFTPVILRNMGCRQNFEKAFSPSIGSAGGLISIWDPEFFEASDRFIFP</sequence>
<dbReference type="GO" id="GO:0008311">
    <property type="term" value="F:double-stranded DNA 3'-5' DNA exonuclease activity"/>
    <property type="evidence" value="ECO:0007669"/>
    <property type="project" value="TreeGrafter"/>
</dbReference>
<name>A0A9W7IFB4_HIBTR</name>
<keyword evidence="6" id="KW-1185">Reference proteome</keyword>
<dbReference type="Gene3D" id="3.60.10.10">
    <property type="entry name" value="Endonuclease/exonuclease/phosphatase"/>
    <property type="match status" value="1"/>
</dbReference>
<evidence type="ECO:0000313" key="5">
    <source>
        <dbReference type="EMBL" id="GMI95019.1"/>
    </source>
</evidence>
<keyword evidence="3" id="KW-0378">Hydrolase</keyword>
<evidence type="ECO:0000256" key="1">
    <source>
        <dbReference type="ARBA" id="ARBA00001946"/>
    </source>
</evidence>
<dbReference type="Proteomes" id="UP001165190">
    <property type="component" value="Unassembled WGS sequence"/>
</dbReference>
<dbReference type="GO" id="GO:0003906">
    <property type="term" value="F:DNA-(apurinic or apyrimidinic site) endonuclease activity"/>
    <property type="evidence" value="ECO:0007669"/>
    <property type="project" value="TreeGrafter"/>
</dbReference>
<organism evidence="5 6">
    <name type="scientific">Hibiscus trionum</name>
    <name type="common">Flower of an hour</name>
    <dbReference type="NCBI Taxonomy" id="183268"/>
    <lineage>
        <taxon>Eukaryota</taxon>
        <taxon>Viridiplantae</taxon>
        <taxon>Streptophyta</taxon>
        <taxon>Embryophyta</taxon>
        <taxon>Tracheophyta</taxon>
        <taxon>Spermatophyta</taxon>
        <taxon>Magnoliopsida</taxon>
        <taxon>eudicotyledons</taxon>
        <taxon>Gunneridae</taxon>
        <taxon>Pentapetalae</taxon>
        <taxon>rosids</taxon>
        <taxon>malvids</taxon>
        <taxon>Malvales</taxon>
        <taxon>Malvaceae</taxon>
        <taxon>Malvoideae</taxon>
        <taxon>Hibiscus</taxon>
    </lineage>
</organism>
<dbReference type="PANTHER" id="PTHR22748:SF11">
    <property type="entry name" value="OS07G0184032 PROTEIN"/>
    <property type="match status" value="1"/>
</dbReference>
<dbReference type="InterPro" id="IPR004808">
    <property type="entry name" value="AP_endonuc_1"/>
</dbReference>
<proteinExistence type="predicted"/>
<evidence type="ECO:0000256" key="2">
    <source>
        <dbReference type="ARBA" id="ARBA00022723"/>
    </source>
</evidence>
<evidence type="ECO:0000256" key="3">
    <source>
        <dbReference type="ARBA" id="ARBA00022801"/>
    </source>
</evidence>
<evidence type="ECO:0000256" key="4">
    <source>
        <dbReference type="ARBA" id="ARBA00022842"/>
    </source>
</evidence>
<keyword evidence="4" id="KW-0460">Magnesium</keyword>
<dbReference type="EMBL" id="BSYR01000026">
    <property type="protein sequence ID" value="GMI95019.1"/>
    <property type="molecule type" value="Genomic_DNA"/>
</dbReference>
<dbReference type="PANTHER" id="PTHR22748">
    <property type="entry name" value="AP ENDONUCLEASE"/>
    <property type="match status" value="1"/>
</dbReference>
<keyword evidence="2" id="KW-0479">Metal-binding</keyword>
<dbReference type="GO" id="GO:0046872">
    <property type="term" value="F:metal ion binding"/>
    <property type="evidence" value="ECO:0007669"/>
    <property type="project" value="UniProtKB-KW"/>
</dbReference>
<accession>A0A9W7IFB4</accession>
<dbReference type="SUPFAM" id="SSF56219">
    <property type="entry name" value="DNase I-like"/>
    <property type="match status" value="1"/>
</dbReference>
<dbReference type="AlphaFoldDB" id="A0A9W7IFB4"/>
<comment type="cofactor">
    <cofactor evidence="1">
        <name>Mg(2+)</name>
        <dbReference type="ChEBI" id="CHEBI:18420"/>
    </cofactor>
</comment>
<protein>
    <submittedName>
        <fullName evidence="5">Uncharacterized protein</fullName>
    </submittedName>
</protein>
<dbReference type="InterPro" id="IPR036691">
    <property type="entry name" value="Endo/exonu/phosph_ase_sf"/>
</dbReference>
<dbReference type="OrthoDB" id="498125at2759"/>
<dbReference type="GO" id="GO:0008081">
    <property type="term" value="F:phosphoric diester hydrolase activity"/>
    <property type="evidence" value="ECO:0007669"/>
    <property type="project" value="TreeGrafter"/>
</dbReference>
<dbReference type="GO" id="GO:0005634">
    <property type="term" value="C:nucleus"/>
    <property type="evidence" value="ECO:0007669"/>
    <property type="project" value="TreeGrafter"/>
</dbReference>
<gene>
    <name evidence="5" type="ORF">HRI_003171200</name>
</gene>
<reference evidence="5" key="1">
    <citation type="submission" date="2023-05" db="EMBL/GenBank/DDBJ databases">
        <title>Genome and transcriptome analyses reveal genes involved in the formation of fine ridges on petal epidermal cells in Hibiscus trionum.</title>
        <authorList>
            <person name="Koshimizu S."/>
            <person name="Masuda S."/>
            <person name="Ishii T."/>
            <person name="Shirasu K."/>
            <person name="Hoshino A."/>
            <person name="Arita M."/>
        </authorList>
    </citation>
    <scope>NUCLEOTIDE SEQUENCE</scope>
    <source>
        <strain evidence="5">Hamamatsu line</strain>
    </source>
</reference>